<dbReference type="PANTHER" id="PTHR38600:SF2">
    <property type="entry name" value="SLL0088 PROTEIN"/>
    <property type="match status" value="1"/>
</dbReference>
<dbReference type="SUPFAM" id="SSF46785">
    <property type="entry name" value="Winged helix' DNA-binding domain"/>
    <property type="match status" value="1"/>
</dbReference>
<dbReference type="Proteomes" id="UP001597479">
    <property type="component" value="Unassembled WGS sequence"/>
</dbReference>
<gene>
    <name evidence="2" type="ORF">ACFS27_16530</name>
</gene>
<dbReference type="PROSITE" id="PS50987">
    <property type="entry name" value="HTH_ARSR_2"/>
    <property type="match status" value="1"/>
</dbReference>
<proteinExistence type="predicted"/>
<accession>A0ABW5VV60</accession>
<feature type="domain" description="HTH arsR-type" evidence="1">
    <location>
        <begin position="1"/>
        <end position="91"/>
    </location>
</feature>
<evidence type="ECO:0000259" key="1">
    <source>
        <dbReference type="PROSITE" id="PS50987"/>
    </source>
</evidence>
<dbReference type="PRINTS" id="PR00778">
    <property type="entry name" value="HTHARSR"/>
</dbReference>
<protein>
    <submittedName>
        <fullName evidence="2">ArsR/SmtB family transcription factor</fullName>
    </submittedName>
</protein>
<organism evidence="2 3">
    <name type="scientific">Promicromonospora vindobonensis</name>
    <dbReference type="NCBI Taxonomy" id="195748"/>
    <lineage>
        <taxon>Bacteria</taxon>
        <taxon>Bacillati</taxon>
        <taxon>Actinomycetota</taxon>
        <taxon>Actinomycetes</taxon>
        <taxon>Micrococcales</taxon>
        <taxon>Promicromonosporaceae</taxon>
        <taxon>Promicromonospora</taxon>
    </lineage>
</organism>
<reference evidence="3" key="1">
    <citation type="journal article" date="2019" name="Int. J. Syst. Evol. Microbiol.">
        <title>The Global Catalogue of Microorganisms (GCM) 10K type strain sequencing project: providing services to taxonomists for standard genome sequencing and annotation.</title>
        <authorList>
            <consortium name="The Broad Institute Genomics Platform"/>
            <consortium name="The Broad Institute Genome Sequencing Center for Infectious Disease"/>
            <person name="Wu L."/>
            <person name="Ma J."/>
        </authorList>
    </citation>
    <scope>NUCLEOTIDE SEQUENCE [LARGE SCALE GENOMIC DNA]</scope>
    <source>
        <strain evidence="3">CCM 7044</strain>
    </source>
</reference>
<dbReference type="NCBIfam" id="NF033788">
    <property type="entry name" value="HTH_metalloreg"/>
    <property type="match status" value="1"/>
</dbReference>
<evidence type="ECO:0000313" key="3">
    <source>
        <dbReference type="Proteomes" id="UP001597479"/>
    </source>
</evidence>
<comment type="caution">
    <text evidence="2">The sequence shown here is derived from an EMBL/GenBank/DDBJ whole genome shotgun (WGS) entry which is preliminary data.</text>
</comment>
<dbReference type="InterPro" id="IPR036388">
    <property type="entry name" value="WH-like_DNA-bd_sf"/>
</dbReference>
<dbReference type="Gene3D" id="1.10.10.10">
    <property type="entry name" value="Winged helix-like DNA-binding domain superfamily/Winged helix DNA-binding domain"/>
    <property type="match status" value="1"/>
</dbReference>
<dbReference type="SMART" id="SM00418">
    <property type="entry name" value="HTH_ARSR"/>
    <property type="match status" value="1"/>
</dbReference>
<dbReference type="EMBL" id="JBHUOG010000002">
    <property type="protein sequence ID" value="MFD2795166.1"/>
    <property type="molecule type" value="Genomic_DNA"/>
</dbReference>
<sequence length="104" mass="11325">MKGALVPMCAALGDENRWSILTRLGEAPASASTLAAALPISRQAIAKHLRILQRVGLVEPEPVGREVRYRVLGSELSATARRLEAIGTVWERRLLDIKAIAEDL</sequence>
<dbReference type="InterPro" id="IPR011991">
    <property type="entry name" value="ArsR-like_HTH"/>
</dbReference>
<keyword evidence="3" id="KW-1185">Reference proteome</keyword>
<dbReference type="RefSeq" id="WP_377184979.1">
    <property type="nucleotide sequence ID" value="NZ_JBHUOG010000002.1"/>
</dbReference>
<dbReference type="Pfam" id="PF12840">
    <property type="entry name" value="HTH_20"/>
    <property type="match status" value="1"/>
</dbReference>
<name>A0ABW5VV60_9MICO</name>
<dbReference type="InterPro" id="IPR001845">
    <property type="entry name" value="HTH_ArsR_DNA-bd_dom"/>
</dbReference>
<dbReference type="InterPro" id="IPR036390">
    <property type="entry name" value="WH_DNA-bd_sf"/>
</dbReference>
<evidence type="ECO:0000313" key="2">
    <source>
        <dbReference type="EMBL" id="MFD2795166.1"/>
    </source>
</evidence>
<dbReference type="PANTHER" id="PTHR38600">
    <property type="entry name" value="TRANSCRIPTIONAL REGULATORY PROTEIN"/>
    <property type="match status" value="1"/>
</dbReference>
<dbReference type="CDD" id="cd00090">
    <property type="entry name" value="HTH_ARSR"/>
    <property type="match status" value="1"/>
</dbReference>